<keyword evidence="3" id="KW-1185">Reference proteome</keyword>
<gene>
    <name evidence="2" type="primary">RvY_11820-1</name>
    <name evidence="2" type="synonym">RvY_11820.1</name>
    <name evidence="2" type="ORF">RvY_11820</name>
</gene>
<name>A0A1D1VR70_RAMVA</name>
<evidence type="ECO:0000313" key="3">
    <source>
        <dbReference type="Proteomes" id="UP000186922"/>
    </source>
</evidence>
<feature type="compositionally biased region" description="Low complexity" evidence="1">
    <location>
        <begin position="59"/>
        <end position="68"/>
    </location>
</feature>
<protein>
    <submittedName>
        <fullName evidence="2">Uncharacterized protein</fullName>
    </submittedName>
</protein>
<proteinExistence type="predicted"/>
<evidence type="ECO:0000313" key="2">
    <source>
        <dbReference type="EMBL" id="GAV01049.1"/>
    </source>
</evidence>
<dbReference type="AlphaFoldDB" id="A0A1D1VR70"/>
<comment type="caution">
    <text evidence="2">The sequence shown here is derived from an EMBL/GenBank/DDBJ whole genome shotgun (WGS) entry which is preliminary data.</text>
</comment>
<evidence type="ECO:0000256" key="1">
    <source>
        <dbReference type="SAM" id="MobiDB-lite"/>
    </source>
</evidence>
<dbReference type="Proteomes" id="UP000186922">
    <property type="component" value="Unassembled WGS sequence"/>
</dbReference>
<feature type="compositionally biased region" description="Polar residues" evidence="1">
    <location>
        <begin position="1"/>
        <end position="14"/>
    </location>
</feature>
<feature type="compositionally biased region" description="Polar residues" evidence="1">
    <location>
        <begin position="33"/>
        <end position="44"/>
    </location>
</feature>
<dbReference type="EMBL" id="BDGG01000006">
    <property type="protein sequence ID" value="GAV01049.1"/>
    <property type="molecule type" value="Genomic_DNA"/>
</dbReference>
<feature type="region of interest" description="Disordered" evidence="1">
    <location>
        <begin position="1"/>
        <end position="68"/>
    </location>
</feature>
<accession>A0A1D1VR70</accession>
<organism evidence="2 3">
    <name type="scientific">Ramazzottius varieornatus</name>
    <name type="common">Water bear</name>
    <name type="synonym">Tardigrade</name>
    <dbReference type="NCBI Taxonomy" id="947166"/>
    <lineage>
        <taxon>Eukaryota</taxon>
        <taxon>Metazoa</taxon>
        <taxon>Ecdysozoa</taxon>
        <taxon>Tardigrada</taxon>
        <taxon>Eutardigrada</taxon>
        <taxon>Parachela</taxon>
        <taxon>Hypsibioidea</taxon>
        <taxon>Ramazzottiidae</taxon>
        <taxon>Ramazzottius</taxon>
    </lineage>
</organism>
<sequence length="111" mass="11795">MSLTSNSSTISTDTVESEPTVISLGIGGDLRSKSLTTDTLTNKRPTGGLPPTSGHTRNGTSGAQASAASTHADLFGIQMEVSAWRFNISNYFGNTNNRRLGYCEMPHNSNE</sequence>
<reference evidence="2 3" key="1">
    <citation type="journal article" date="2016" name="Nat. Commun.">
        <title>Extremotolerant tardigrade genome and improved radiotolerance of human cultured cells by tardigrade-unique protein.</title>
        <authorList>
            <person name="Hashimoto T."/>
            <person name="Horikawa D.D."/>
            <person name="Saito Y."/>
            <person name="Kuwahara H."/>
            <person name="Kozuka-Hata H."/>
            <person name="Shin-I T."/>
            <person name="Minakuchi Y."/>
            <person name="Ohishi K."/>
            <person name="Motoyama A."/>
            <person name="Aizu T."/>
            <person name="Enomoto A."/>
            <person name="Kondo K."/>
            <person name="Tanaka S."/>
            <person name="Hara Y."/>
            <person name="Koshikawa S."/>
            <person name="Sagara H."/>
            <person name="Miura T."/>
            <person name="Yokobori S."/>
            <person name="Miyagawa K."/>
            <person name="Suzuki Y."/>
            <person name="Kubo T."/>
            <person name="Oyama M."/>
            <person name="Kohara Y."/>
            <person name="Fujiyama A."/>
            <person name="Arakawa K."/>
            <person name="Katayama T."/>
            <person name="Toyoda A."/>
            <person name="Kunieda T."/>
        </authorList>
    </citation>
    <scope>NUCLEOTIDE SEQUENCE [LARGE SCALE GENOMIC DNA]</scope>
    <source>
        <strain evidence="2 3">YOKOZUNA-1</strain>
    </source>
</reference>